<dbReference type="InterPro" id="IPR041698">
    <property type="entry name" value="Methyltransf_25"/>
</dbReference>
<protein>
    <submittedName>
        <fullName evidence="3">Helix-turn-helix domain-containing protein</fullName>
    </submittedName>
</protein>
<gene>
    <name evidence="3" type="ORF">IAA04_11875</name>
</gene>
<dbReference type="GO" id="GO:0003677">
    <property type="term" value="F:DNA binding"/>
    <property type="evidence" value="ECO:0007669"/>
    <property type="project" value="UniProtKB-KW"/>
</dbReference>
<dbReference type="SUPFAM" id="SSF47413">
    <property type="entry name" value="lambda repressor-like DNA-binding domains"/>
    <property type="match status" value="1"/>
</dbReference>
<dbReference type="Gene3D" id="1.10.260.40">
    <property type="entry name" value="lambda repressor-like DNA-binding domains"/>
    <property type="match status" value="1"/>
</dbReference>
<dbReference type="CDD" id="cd00093">
    <property type="entry name" value="HTH_XRE"/>
    <property type="match status" value="1"/>
</dbReference>
<proteinExistence type="predicted"/>
<reference evidence="3" key="1">
    <citation type="journal article" date="2021" name="PeerJ">
        <title>Extensive microbial diversity within the chicken gut microbiome revealed by metagenomics and culture.</title>
        <authorList>
            <person name="Gilroy R."/>
            <person name="Ravi A."/>
            <person name="Getino M."/>
            <person name="Pursley I."/>
            <person name="Horton D.L."/>
            <person name="Alikhan N.F."/>
            <person name="Baker D."/>
            <person name="Gharbi K."/>
            <person name="Hall N."/>
            <person name="Watson M."/>
            <person name="Adriaenssens E.M."/>
            <person name="Foster-Nyarko E."/>
            <person name="Jarju S."/>
            <person name="Secka A."/>
            <person name="Antonio M."/>
            <person name="Oren A."/>
            <person name="Chaudhuri R.R."/>
            <person name="La Ragione R."/>
            <person name="Hildebrand F."/>
            <person name="Pallen M.J."/>
        </authorList>
    </citation>
    <scope>NUCLEOTIDE SEQUENCE</scope>
    <source>
        <strain evidence="3">CHK183-5548</strain>
    </source>
</reference>
<dbReference type="PROSITE" id="PS50943">
    <property type="entry name" value="HTH_CROC1"/>
    <property type="match status" value="1"/>
</dbReference>
<accession>A0A9D2T892</accession>
<dbReference type="InterPro" id="IPR010982">
    <property type="entry name" value="Lambda_DNA-bd_dom_sf"/>
</dbReference>
<dbReference type="Proteomes" id="UP000823883">
    <property type="component" value="Unassembled WGS sequence"/>
</dbReference>
<evidence type="ECO:0000259" key="2">
    <source>
        <dbReference type="PROSITE" id="PS50943"/>
    </source>
</evidence>
<dbReference type="InterPro" id="IPR001387">
    <property type="entry name" value="Cro/C1-type_HTH"/>
</dbReference>
<sequence>MDLGKNIAKYRKEKNLTQRQLADLLGISFQAVSKWENSHSMPDVFLLPRLAAALDVSCDMLFGYYPPTFSSPYEELYQSAEYYWGTQPTALSMKVLTYYPPQSWPSLLDIGCREGQNVLFFGRNGYRVTGVDISESGIRKARLLTGKYHIPAELVCASIENYLPAQPFHIFFCDNMLHLVTPENRRQLLLTCKELTPPGGIHVINVPVQKPFLPLGKEVQKCYPWFSGELFSFYWDWEILEGGEVRSHSETTPKSSEICSYIVAKKPIFT</sequence>
<dbReference type="AlphaFoldDB" id="A0A9D2T892"/>
<dbReference type="SMART" id="SM00530">
    <property type="entry name" value="HTH_XRE"/>
    <property type="match status" value="1"/>
</dbReference>
<dbReference type="PANTHER" id="PTHR46558:SF11">
    <property type="entry name" value="HTH-TYPE TRANSCRIPTIONAL REGULATOR XRE"/>
    <property type="match status" value="1"/>
</dbReference>
<dbReference type="SUPFAM" id="SSF53335">
    <property type="entry name" value="S-adenosyl-L-methionine-dependent methyltransferases"/>
    <property type="match status" value="1"/>
</dbReference>
<dbReference type="Pfam" id="PF13649">
    <property type="entry name" value="Methyltransf_25"/>
    <property type="match status" value="1"/>
</dbReference>
<dbReference type="PANTHER" id="PTHR46558">
    <property type="entry name" value="TRACRIPTIONAL REGULATORY PROTEIN-RELATED-RELATED"/>
    <property type="match status" value="1"/>
</dbReference>
<dbReference type="InterPro" id="IPR029063">
    <property type="entry name" value="SAM-dependent_MTases_sf"/>
</dbReference>
<evidence type="ECO:0000313" key="4">
    <source>
        <dbReference type="Proteomes" id="UP000823883"/>
    </source>
</evidence>
<organism evidence="3 4">
    <name type="scientific">Candidatus Lachnoclostridium pullistercoris</name>
    <dbReference type="NCBI Taxonomy" id="2838632"/>
    <lineage>
        <taxon>Bacteria</taxon>
        <taxon>Bacillati</taxon>
        <taxon>Bacillota</taxon>
        <taxon>Clostridia</taxon>
        <taxon>Lachnospirales</taxon>
        <taxon>Lachnospiraceae</taxon>
    </lineage>
</organism>
<name>A0A9D2T892_9FIRM</name>
<keyword evidence="1" id="KW-0238">DNA-binding</keyword>
<feature type="domain" description="HTH cro/C1-type" evidence="2">
    <location>
        <begin position="7"/>
        <end position="61"/>
    </location>
</feature>
<comment type="caution">
    <text evidence="3">The sequence shown here is derived from an EMBL/GenBank/DDBJ whole genome shotgun (WGS) entry which is preliminary data.</text>
</comment>
<dbReference type="Gene3D" id="3.40.50.150">
    <property type="entry name" value="Vaccinia Virus protein VP39"/>
    <property type="match status" value="1"/>
</dbReference>
<dbReference type="CDD" id="cd02440">
    <property type="entry name" value="AdoMet_MTases"/>
    <property type="match status" value="1"/>
</dbReference>
<reference evidence="3" key="2">
    <citation type="submission" date="2021-04" db="EMBL/GenBank/DDBJ databases">
        <authorList>
            <person name="Gilroy R."/>
        </authorList>
    </citation>
    <scope>NUCLEOTIDE SEQUENCE</scope>
    <source>
        <strain evidence="3">CHK183-5548</strain>
    </source>
</reference>
<dbReference type="EMBL" id="DWWL01000077">
    <property type="protein sequence ID" value="HJC48735.1"/>
    <property type="molecule type" value="Genomic_DNA"/>
</dbReference>
<evidence type="ECO:0000313" key="3">
    <source>
        <dbReference type="EMBL" id="HJC48735.1"/>
    </source>
</evidence>
<dbReference type="Pfam" id="PF01381">
    <property type="entry name" value="HTH_3"/>
    <property type="match status" value="1"/>
</dbReference>
<evidence type="ECO:0000256" key="1">
    <source>
        <dbReference type="ARBA" id="ARBA00023125"/>
    </source>
</evidence>